<keyword evidence="4" id="KW-1185">Reference proteome</keyword>
<dbReference type="NCBIfam" id="NF004846">
    <property type="entry name" value="PRK06197.1"/>
    <property type="match status" value="1"/>
</dbReference>
<dbReference type="PANTHER" id="PTHR43157">
    <property type="entry name" value="PHOSPHATIDYLINOSITOL-GLYCAN BIOSYNTHESIS CLASS F PROTEIN-RELATED"/>
    <property type="match status" value="1"/>
</dbReference>
<proteinExistence type="inferred from homology"/>
<comment type="caution">
    <text evidence="3">The sequence shown here is derived from an EMBL/GenBank/DDBJ whole genome shotgun (WGS) entry which is preliminary data.</text>
</comment>
<reference evidence="3" key="1">
    <citation type="submission" date="2021-12" db="EMBL/GenBank/DDBJ databases">
        <title>Prjna785345.</title>
        <authorList>
            <person name="Rujirawat T."/>
            <person name="Krajaejun T."/>
        </authorList>
    </citation>
    <scope>NUCLEOTIDE SEQUENCE</scope>
    <source>
        <strain evidence="3">Pi057C3</strain>
    </source>
</reference>
<dbReference type="Gene3D" id="3.40.50.720">
    <property type="entry name" value="NAD(P)-binding Rossmann-like Domain"/>
    <property type="match status" value="1"/>
</dbReference>
<dbReference type="PRINTS" id="PR00081">
    <property type="entry name" value="GDHRDH"/>
</dbReference>
<keyword evidence="1" id="KW-0560">Oxidoreductase</keyword>
<gene>
    <name evidence="3" type="ORF">P43SY_006689</name>
</gene>
<dbReference type="GO" id="GO:0016491">
    <property type="term" value="F:oxidoreductase activity"/>
    <property type="evidence" value="ECO:0007669"/>
    <property type="project" value="UniProtKB-KW"/>
</dbReference>
<dbReference type="SUPFAM" id="SSF51735">
    <property type="entry name" value="NAD(P)-binding Rossmann-fold domains"/>
    <property type="match status" value="1"/>
</dbReference>
<sequence>MSAAAPSTWDASQIPDLQHKLAVITGANSGIGFEAALELARHGAHVVLACRNEARGRAAVDKIRETLQQDKQETASVRHGAVEFMQLDVSDLSSVQRFTQAFRESHDRLDLLINNAGIMAVGYATTVDGFESQLATNHLGHFALTAQLFDLLCKSAPSRIVNVSSMAHRSALKFDEDAIMTPREKYDPWSVYADSKLANLLFTAELSRRLEANGIEGVQAVACHPGSTDTNLKTAPSEQNTWFYRMVWKVSSVLPIYQSAAMGALPTLYAATAPGVRSGDFYGPDGFNAMWGYPTLEEPSGQARSLSAALKLWELSERLSGTPFPLKK</sequence>
<dbReference type="PRINTS" id="PR00080">
    <property type="entry name" value="SDRFAMILY"/>
</dbReference>
<dbReference type="PANTHER" id="PTHR43157:SF31">
    <property type="entry name" value="PHOSPHATIDYLINOSITOL-GLYCAN BIOSYNTHESIS CLASS F PROTEIN"/>
    <property type="match status" value="1"/>
</dbReference>
<dbReference type="EMBL" id="JAKCXM010000153">
    <property type="protein sequence ID" value="KAJ0400510.1"/>
    <property type="molecule type" value="Genomic_DNA"/>
</dbReference>
<dbReference type="AlphaFoldDB" id="A0AAD5M133"/>
<dbReference type="InterPro" id="IPR036291">
    <property type="entry name" value="NAD(P)-bd_dom_sf"/>
</dbReference>
<evidence type="ECO:0000313" key="4">
    <source>
        <dbReference type="Proteomes" id="UP001209570"/>
    </source>
</evidence>
<evidence type="ECO:0000256" key="1">
    <source>
        <dbReference type="ARBA" id="ARBA00023002"/>
    </source>
</evidence>
<protein>
    <submittedName>
        <fullName evidence="3">Uncharacterized protein</fullName>
    </submittedName>
</protein>
<evidence type="ECO:0000313" key="3">
    <source>
        <dbReference type="EMBL" id="KAJ0400510.1"/>
    </source>
</evidence>
<dbReference type="Pfam" id="PF00106">
    <property type="entry name" value="adh_short"/>
    <property type="match status" value="1"/>
</dbReference>
<evidence type="ECO:0000256" key="2">
    <source>
        <dbReference type="RuleBase" id="RU000363"/>
    </source>
</evidence>
<name>A0AAD5M133_PYTIN</name>
<organism evidence="3 4">
    <name type="scientific">Pythium insidiosum</name>
    <name type="common">Pythiosis disease agent</name>
    <dbReference type="NCBI Taxonomy" id="114742"/>
    <lineage>
        <taxon>Eukaryota</taxon>
        <taxon>Sar</taxon>
        <taxon>Stramenopiles</taxon>
        <taxon>Oomycota</taxon>
        <taxon>Peronosporomycetes</taxon>
        <taxon>Pythiales</taxon>
        <taxon>Pythiaceae</taxon>
        <taxon>Pythium</taxon>
    </lineage>
</organism>
<comment type="similarity">
    <text evidence="2">Belongs to the short-chain dehydrogenases/reductases (SDR) family.</text>
</comment>
<dbReference type="CDD" id="cd05327">
    <property type="entry name" value="retinol-DH_like_SDR_c_like"/>
    <property type="match status" value="1"/>
</dbReference>
<dbReference type="InterPro" id="IPR002347">
    <property type="entry name" value="SDR_fam"/>
</dbReference>
<accession>A0AAD5M133</accession>
<dbReference type="Proteomes" id="UP001209570">
    <property type="component" value="Unassembled WGS sequence"/>
</dbReference>